<feature type="region of interest" description="Disordered" evidence="1">
    <location>
        <begin position="27"/>
        <end position="108"/>
    </location>
</feature>
<feature type="region of interest" description="Disordered" evidence="1">
    <location>
        <begin position="349"/>
        <end position="421"/>
    </location>
</feature>
<feature type="compositionally biased region" description="Basic and acidic residues" evidence="1">
    <location>
        <begin position="950"/>
        <end position="977"/>
    </location>
</feature>
<evidence type="ECO:0000313" key="2">
    <source>
        <dbReference type="EMBL" id="CAD7225706.1"/>
    </source>
</evidence>
<feature type="region of interest" description="Disordered" evidence="1">
    <location>
        <begin position="460"/>
        <end position="519"/>
    </location>
</feature>
<dbReference type="PANTHER" id="PTHR45725">
    <property type="entry name" value="FORMIN HOMOLOGY 2 FAMILY MEMBER"/>
    <property type="match status" value="1"/>
</dbReference>
<reference evidence="2" key="1">
    <citation type="submission" date="2020-11" db="EMBL/GenBank/DDBJ databases">
        <authorList>
            <person name="Tran Van P."/>
        </authorList>
    </citation>
    <scope>NUCLEOTIDE SEQUENCE</scope>
</reference>
<accession>A0A7R8WAB7</accession>
<feature type="compositionally biased region" description="Pro residues" evidence="1">
    <location>
        <begin position="54"/>
        <end position="77"/>
    </location>
</feature>
<protein>
    <submittedName>
        <fullName evidence="2">Uncharacterized protein</fullName>
    </submittedName>
</protein>
<dbReference type="AlphaFoldDB" id="A0A7R8WAB7"/>
<feature type="region of interest" description="Disordered" evidence="1">
    <location>
        <begin position="245"/>
        <end position="275"/>
    </location>
</feature>
<dbReference type="EMBL" id="OB660641">
    <property type="protein sequence ID" value="CAD7225706.1"/>
    <property type="molecule type" value="Genomic_DNA"/>
</dbReference>
<dbReference type="InterPro" id="IPR051425">
    <property type="entry name" value="Formin_Homology"/>
</dbReference>
<name>A0A7R8WAB7_9CRUS</name>
<feature type="compositionally biased region" description="Pro residues" evidence="1">
    <location>
        <begin position="465"/>
        <end position="518"/>
    </location>
</feature>
<feature type="region of interest" description="Disordered" evidence="1">
    <location>
        <begin position="950"/>
        <end position="984"/>
    </location>
</feature>
<evidence type="ECO:0000256" key="1">
    <source>
        <dbReference type="SAM" id="MobiDB-lite"/>
    </source>
</evidence>
<sequence length="984" mass="109820">MKLCVKVPLTFAKPRALEELILEVMKRKRRSDSGGPQQPPGPARIPLAPRRPVQFPPPLRPPLPFPPSPPARPPPQARPNFPTEDEPHSLNAIESSPDIGFATPPRGFLRPRPPPLPSRPQLQFGGFFPIPIPTSQPLSGNYSLDLALSSSDLVARTIRKADLMHFLEEELEKDPENEYANRTLPLTKCRSHDVEGYCPLDRSYPSSFLGLPDIISKEFQHASAAADLSSMPKLPDDELEDEILEVRSPAGARRKQNRRSVSRPHPVPNPNNYQTIAAGENFKRSFGEYRTKVTYYPGRQFLNRSPVPVRRSGVQRLYQVRTTPKIYEAPRNFLSYPSDVDSETRSIIRKAGTPSGANASDSDAVVIPERNKGFPNNSGRQGRIKGKLRPFRTGDSEEEEPEKEKEKEKENSDPKTDRQKVILTSTCPGCQEAEADAVTQGGKKIGKCKCFCEQFQSPYQNPRFPYQPPQSPYQPPQSPYQPPQSPYQPPPPAPQPPPPVYFPPPPPPQVPQAPPPWLQTPVKIVQPQTSPSPQFSPSPTVDHMEFLQKRCSDIVDRMLTETPLESSSSSSSHKSSLCSSQSRIITPGYVRDSLDDALKELSLKIFGSTVASGLPLPQRPMTLTKRQWFGWACKNIDVTTLMQDVEYFVGRLIQTNAIGYKEQLITLVTNYLLALIQYYKERNISIDGLEEPGSDEFDAVITFFDHSQSLTIERLLQVSGRLFATAVISKRRRMGPNFSKRVKTVNLCLNEPCSEEEIQRLSKLDQTALDVGILELIAIIDVLAFHCRLPPRENPILARIFERLSVLNKLKQEEPPDNEKENEFLPTPVEVLRDSLCPPNDTEDQYFPGSVDFGFPTGPYPSSPAQPDSYYVKLAPSEKIIFQVCVVCRIDITVVLANPLTSKKIPLPGWDVIPLSPDTIPSAVATTIVVQLNAKGEVSVNVTFHQGDLNRTDIHEKEQESAATSDKDNGSDDKGETNEETNTA</sequence>
<feature type="compositionally biased region" description="Basic and acidic residues" evidence="1">
    <location>
        <begin position="402"/>
        <end position="420"/>
    </location>
</feature>
<proteinExistence type="predicted"/>
<feature type="compositionally biased region" description="Basic residues" evidence="1">
    <location>
        <begin position="252"/>
        <end position="262"/>
    </location>
</feature>
<gene>
    <name evidence="2" type="ORF">CTOB1V02_LOCUS3638</name>
</gene>
<organism evidence="2">
    <name type="scientific">Cyprideis torosa</name>
    <dbReference type="NCBI Taxonomy" id="163714"/>
    <lineage>
        <taxon>Eukaryota</taxon>
        <taxon>Metazoa</taxon>
        <taxon>Ecdysozoa</taxon>
        <taxon>Arthropoda</taxon>
        <taxon>Crustacea</taxon>
        <taxon>Oligostraca</taxon>
        <taxon>Ostracoda</taxon>
        <taxon>Podocopa</taxon>
        <taxon>Podocopida</taxon>
        <taxon>Cytherocopina</taxon>
        <taxon>Cytheroidea</taxon>
        <taxon>Cytherideidae</taxon>
        <taxon>Cyprideis</taxon>
    </lineage>
</organism>